<proteinExistence type="predicted"/>
<feature type="compositionally biased region" description="Polar residues" evidence="1">
    <location>
        <begin position="358"/>
        <end position="375"/>
    </location>
</feature>
<evidence type="ECO:0000259" key="2">
    <source>
        <dbReference type="Pfam" id="PF04601"/>
    </source>
</evidence>
<evidence type="ECO:0000313" key="5">
    <source>
        <dbReference type="Proteomes" id="UP000685013"/>
    </source>
</evidence>
<dbReference type="Pfam" id="PF22932">
    <property type="entry name" value="Ubiq_DUF_assoc"/>
    <property type="match status" value="1"/>
</dbReference>
<dbReference type="EMBL" id="JAGKQH010000012">
    <property type="protein sequence ID" value="KAG6585805.1"/>
    <property type="molecule type" value="Genomic_DNA"/>
</dbReference>
<dbReference type="CDD" id="cd23340">
    <property type="entry name" value="beta-trefoil_FSCN_ACP-like"/>
    <property type="match status" value="2"/>
</dbReference>
<evidence type="ECO:0000256" key="1">
    <source>
        <dbReference type="SAM" id="MobiDB-lite"/>
    </source>
</evidence>
<organism evidence="4 5">
    <name type="scientific">Cucurbita argyrosperma subsp. sororia</name>
    <dbReference type="NCBI Taxonomy" id="37648"/>
    <lineage>
        <taxon>Eukaryota</taxon>
        <taxon>Viridiplantae</taxon>
        <taxon>Streptophyta</taxon>
        <taxon>Embryophyta</taxon>
        <taxon>Tracheophyta</taxon>
        <taxon>Spermatophyta</taxon>
        <taxon>Magnoliopsida</taxon>
        <taxon>eudicotyledons</taxon>
        <taxon>Gunneridae</taxon>
        <taxon>Pentapetalae</taxon>
        <taxon>rosids</taxon>
        <taxon>fabids</taxon>
        <taxon>Cucurbitales</taxon>
        <taxon>Cucurbitaceae</taxon>
        <taxon>Cucurbiteae</taxon>
        <taxon>Cucurbita</taxon>
    </lineage>
</organism>
<evidence type="ECO:0000259" key="3">
    <source>
        <dbReference type="Pfam" id="PF22932"/>
    </source>
</evidence>
<dbReference type="PANTHER" id="PTHR31205">
    <property type="entry name" value="ACTIN CROSS-LINKING PROTEIN (DUF569)"/>
    <property type="match status" value="1"/>
</dbReference>
<feature type="region of interest" description="Disordered" evidence="1">
    <location>
        <begin position="329"/>
        <end position="380"/>
    </location>
</feature>
<dbReference type="PANTHER" id="PTHR31205:SF69">
    <property type="entry name" value="ACTIN CROSS-LINKING PROTEIN (DUF569)"/>
    <property type="match status" value="1"/>
</dbReference>
<dbReference type="InterPro" id="IPR054726">
    <property type="entry name" value="Ubiq_DUF569-assoc"/>
</dbReference>
<feature type="compositionally biased region" description="Low complexity" evidence="1">
    <location>
        <begin position="343"/>
        <end position="357"/>
    </location>
</feature>
<feature type="domain" description="DUF569" evidence="3">
    <location>
        <begin position="379"/>
        <end position="454"/>
    </location>
</feature>
<dbReference type="InterPro" id="IPR007679">
    <property type="entry name" value="DUF569"/>
</dbReference>
<accession>A0AAV6MS61</accession>
<dbReference type="Pfam" id="PF04601">
    <property type="entry name" value="DUF569"/>
    <property type="match status" value="2"/>
</dbReference>
<sequence>MELFSKTKAIKLRAHNDKYLASDDDKQTIRQSRTRASRKTIWVVEPVEQNPKAIRLRNCHGRYLSASDLPFLLGVTGNRVIQDPPDKSSDWMVQWEPVREGFQVKLRSWCGTFLRANGGTPPWRNSVTHDETHSSTTGKWILWDIEAVNLEPGTALADVAENRISSTEFNSNMDFFRNAKVVRLRSHNKKYLFADEDEESVTQSRNGSSENARWSVEFVKYSDSIIRLKSCYGKYLMASNQPFLLGMTGLKVLQTRPERLNSSLEWEPIKERSLVKLKTRYGNFLRGNGGVPPWRNSVTHDVPHRTATQEWILWDVDVVEIEIQSSVHKTLAHPEPEPDPDSSLELSSTSSSVSFESANPSRSESKNSGALNSPPKSEGRRIFYQIADDEGEDEDSERHSLNFNGKGVEELSRKLEEVTGIEDVIVCTRSPLNGKLYPLRLQLPPNNTTLKVVLVSKSSKLGTEFEKEAEKNSVLPQMMKASAAEMKLIKNINEQHSVPQKHA</sequence>
<evidence type="ECO:0008006" key="6">
    <source>
        <dbReference type="Google" id="ProtNLM"/>
    </source>
</evidence>
<dbReference type="FunFam" id="2.80.10.50:FF:000067">
    <property type="entry name" value="BnaC05g19630D protein"/>
    <property type="match status" value="2"/>
</dbReference>
<gene>
    <name evidence="4" type="ORF">SDJN03_18538</name>
</gene>
<comment type="caution">
    <text evidence="4">The sequence shown here is derived from an EMBL/GenBank/DDBJ whole genome shotgun (WGS) entry which is preliminary data.</text>
</comment>
<feature type="domain" description="DUF569" evidence="2">
    <location>
        <begin position="173"/>
        <end position="314"/>
    </location>
</feature>
<dbReference type="AlphaFoldDB" id="A0AAV6MS61"/>
<name>A0AAV6MS61_9ROSI</name>
<dbReference type="Proteomes" id="UP000685013">
    <property type="component" value="Chromosome 12"/>
</dbReference>
<feature type="non-terminal residue" evidence="4">
    <location>
        <position position="1"/>
    </location>
</feature>
<reference evidence="4 5" key="1">
    <citation type="journal article" date="2021" name="Hortic Res">
        <title>The domestication of Cucurbita argyrosperma as revealed by the genome of its wild relative.</title>
        <authorList>
            <person name="Barrera-Redondo J."/>
            <person name="Sanchez-de la Vega G."/>
            <person name="Aguirre-Liguori J.A."/>
            <person name="Castellanos-Morales G."/>
            <person name="Gutierrez-Guerrero Y.T."/>
            <person name="Aguirre-Dugua X."/>
            <person name="Aguirre-Planter E."/>
            <person name="Tenaillon M.I."/>
            <person name="Lira-Saade R."/>
            <person name="Eguiarte L.E."/>
        </authorList>
    </citation>
    <scope>NUCLEOTIDE SEQUENCE [LARGE SCALE GENOMIC DNA]</scope>
    <source>
        <strain evidence="4">JBR-2021</strain>
    </source>
</reference>
<feature type="domain" description="DUF569" evidence="2">
    <location>
        <begin position="1"/>
        <end position="143"/>
    </location>
</feature>
<evidence type="ECO:0000313" key="4">
    <source>
        <dbReference type="EMBL" id="KAG6585805.1"/>
    </source>
</evidence>
<protein>
    <recommendedName>
        <fullName evidence="6">DUF569 domain-containing protein</fullName>
    </recommendedName>
</protein>
<keyword evidence="5" id="KW-1185">Reference proteome</keyword>